<keyword evidence="1" id="KW-0378">Hydrolase</keyword>
<gene>
    <name evidence="1" type="ORF">M1B34_24275</name>
</gene>
<dbReference type="Pfam" id="PF06821">
    <property type="entry name" value="Ser_hydrolase"/>
    <property type="match status" value="1"/>
</dbReference>
<proteinExistence type="predicted"/>
<name>A0A9X1YZY9_9PSED</name>
<dbReference type="GO" id="GO:0016787">
    <property type="term" value="F:hydrolase activity"/>
    <property type="evidence" value="ECO:0007669"/>
    <property type="project" value="UniProtKB-KW"/>
</dbReference>
<accession>A0A9X1YZY9</accession>
<dbReference type="Proteomes" id="UP001155059">
    <property type="component" value="Unassembled WGS sequence"/>
</dbReference>
<reference evidence="1 2" key="2">
    <citation type="journal article" date="2023" name="Plant Pathol.">
        <title>Dismantling and reorganizing Pseudomonas marginalis sensu#lato.</title>
        <authorList>
            <person name="Sawada H."/>
            <person name="Fujikawa T."/>
            <person name="Satou M."/>
        </authorList>
    </citation>
    <scope>NUCLEOTIDE SEQUENCE [LARGE SCALE GENOMIC DNA]</scope>
    <source>
        <strain evidence="1 2">MAFF 302030</strain>
    </source>
</reference>
<dbReference type="EMBL" id="JALQCW010000069">
    <property type="protein sequence ID" value="MCK9800714.1"/>
    <property type="molecule type" value="Genomic_DNA"/>
</dbReference>
<evidence type="ECO:0000313" key="1">
    <source>
        <dbReference type="EMBL" id="MCK9800714.1"/>
    </source>
</evidence>
<dbReference type="Gene3D" id="3.40.50.1820">
    <property type="entry name" value="alpha/beta hydrolase"/>
    <property type="match status" value="1"/>
</dbReference>
<dbReference type="SUPFAM" id="SSF53474">
    <property type="entry name" value="alpha/beta-Hydrolases"/>
    <property type="match status" value="1"/>
</dbReference>
<dbReference type="InterPro" id="IPR029058">
    <property type="entry name" value="AB_hydrolase_fold"/>
</dbReference>
<evidence type="ECO:0000313" key="2">
    <source>
        <dbReference type="Proteomes" id="UP001155059"/>
    </source>
</evidence>
<organism evidence="1 2">
    <name type="scientific">Pseudomonas morbosilactucae</name>
    <dbReference type="NCBI Taxonomy" id="2938197"/>
    <lineage>
        <taxon>Bacteria</taxon>
        <taxon>Pseudomonadati</taxon>
        <taxon>Pseudomonadota</taxon>
        <taxon>Gammaproteobacteria</taxon>
        <taxon>Pseudomonadales</taxon>
        <taxon>Pseudomonadaceae</taxon>
        <taxon>Pseudomonas</taxon>
    </lineage>
</organism>
<sequence>MDKAVLVIPGIGNSDAAHWQSRWQARHPDWQRLQVPDWKRVDCADWVAAIDRQLLSMGPETLVIAHSLGCLALAHWAAADTRQGRVRGALLVAVPDPQTQAFPTAATVGFSHTPVVRLDFPCQVVASRNDPYAELDYARDWAARRGAQLLEVGARGHLNTRSGLGDWDEGYRLLEQLAAG</sequence>
<reference evidence="1 2" key="1">
    <citation type="journal article" date="2022" name="Int. J. Syst. Evol. Microbiol.">
        <title>Pseudomonas aegrilactucae sp. nov. and Pseudomonas morbosilactucae sp. nov., pathogens causing bacterial rot of lettuce in Japan.</title>
        <authorList>
            <person name="Sawada H."/>
            <person name="Fujikawa T."/>
            <person name="Satou M."/>
        </authorList>
    </citation>
    <scope>NUCLEOTIDE SEQUENCE [LARGE SCALE GENOMIC DNA]</scope>
    <source>
        <strain evidence="1 2">MAFF 302030</strain>
    </source>
</reference>
<dbReference type="RefSeq" id="WP_268266422.1">
    <property type="nucleotide sequence ID" value="NZ_JALQCW010000069.1"/>
</dbReference>
<dbReference type="AlphaFoldDB" id="A0A9X1YZY9"/>
<protein>
    <submittedName>
        <fullName evidence="1">Alpha/beta hydrolase</fullName>
    </submittedName>
</protein>
<dbReference type="InterPro" id="IPR010662">
    <property type="entry name" value="RBBP9/YdeN"/>
</dbReference>
<comment type="caution">
    <text evidence="1">The sequence shown here is derived from an EMBL/GenBank/DDBJ whole genome shotgun (WGS) entry which is preliminary data.</text>
</comment>